<keyword evidence="1" id="KW-0547">Nucleotide-binding</keyword>
<dbReference type="PANTHER" id="PTHR45782:SF4">
    <property type="entry name" value="MITOCHONDRIAL RIBOSOME-ASSOCIATED GTPASE 1"/>
    <property type="match status" value="1"/>
</dbReference>
<proteinExistence type="predicted"/>
<keyword evidence="4" id="KW-1185">Reference proteome</keyword>
<dbReference type="Gene3D" id="1.10.1580.10">
    <property type="match status" value="1"/>
</dbReference>
<protein>
    <submittedName>
        <fullName evidence="3">Uncharacterized protein</fullName>
    </submittedName>
</protein>
<evidence type="ECO:0000256" key="2">
    <source>
        <dbReference type="ARBA" id="ARBA00023134"/>
    </source>
</evidence>
<sequence length="122" mass="14099">MKLAICNLVLATTTRPNFVADYLLYFMNKYRDFSYVDFLRIGEPSDDIKQVLIAVSKLRNCTSNSYKMPGVEVTWDLHSAASQFLNLFRKYAKDPFLDRDLLGFRDSWTGTESNDVESKKAH</sequence>
<evidence type="ECO:0000313" key="4">
    <source>
        <dbReference type="Proteomes" id="UP001620626"/>
    </source>
</evidence>
<evidence type="ECO:0000313" key="3">
    <source>
        <dbReference type="EMBL" id="KAL3091730.1"/>
    </source>
</evidence>
<evidence type="ECO:0000256" key="1">
    <source>
        <dbReference type="ARBA" id="ARBA00022741"/>
    </source>
</evidence>
<comment type="caution">
    <text evidence="3">The sequence shown here is derived from an EMBL/GenBank/DDBJ whole genome shotgun (WGS) entry which is preliminary data.</text>
</comment>
<dbReference type="InterPro" id="IPR023179">
    <property type="entry name" value="GTP-bd_ortho_bundle_sf"/>
</dbReference>
<dbReference type="Proteomes" id="UP001620626">
    <property type="component" value="Unassembled WGS sequence"/>
</dbReference>
<dbReference type="AlphaFoldDB" id="A0ABD2JM76"/>
<organism evidence="3 4">
    <name type="scientific">Heterodera trifolii</name>
    <dbReference type="NCBI Taxonomy" id="157864"/>
    <lineage>
        <taxon>Eukaryota</taxon>
        <taxon>Metazoa</taxon>
        <taxon>Ecdysozoa</taxon>
        <taxon>Nematoda</taxon>
        <taxon>Chromadorea</taxon>
        <taxon>Rhabditida</taxon>
        <taxon>Tylenchina</taxon>
        <taxon>Tylenchomorpha</taxon>
        <taxon>Tylenchoidea</taxon>
        <taxon>Heteroderidae</taxon>
        <taxon>Heteroderinae</taxon>
        <taxon>Heterodera</taxon>
    </lineage>
</organism>
<gene>
    <name evidence="3" type="ORF">niasHT_024312</name>
</gene>
<dbReference type="GO" id="GO:0005525">
    <property type="term" value="F:GTP binding"/>
    <property type="evidence" value="ECO:0007669"/>
    <property type="project" value="UniProtKB-KW"/>
</dbReference>
<accession>A0ABD2JM76</accession>
<dbReference type="PANTHER" id="PTHR45782">
    <property type="entry name" value="MITOCHONDRIAL RIBOSOME-ASSOCIATED GTPASE 1"/>
    <property type="match status" value="1"/>
</dbReference>
<name>A0ABD2JM76_9BILA</name>
<keyword evidence="2" id="KW-0342">GTP-binding</keyword>
<reference evidence="3 4" key="1">
    <citation type="submission" date="2024-10" db="EMBL/GenBank/DDBJ databases">
        <authorList>
            <person name="Kim D."/>
        </authorList>
    </citation>
    <scope>NUCLEOTIDE SEQUENCE [LARGE SCALE GENOMIC DNA]</scope>
    <source>
        <strain evidence="3">BH-2024</strain>
    </source>
</reference>
<dbReference type="EMBL" id="JBICBT010000941">
    <property type="protein sequence ID" value="KAL3091730.1"/>
    <property type="molecule type" value="Genomic_DNA"/>
</dbReference>